<feature type="non-terminal residue" evidence="2">
    <location>
        <position position="96"/>
    </location>
</feature>
<feature type="signal peptide" evidence="1">
    <location>
        <begin position="1"/>
        <end position="22"/>
    </location>
</feature>
<sequence>TTLKASVLFLLAKVLCVGVALSCEGGADCGDQECCMIGQDGSQTCQPFLSTGDVCHMLSGRDPRVKPAFPVKECPCQRDTVCVPDDPDSPAILGAK</sequence>
<keyword evidence="1" id="KW-0732">Signal</keyword>
<dbReference type="Proteomes" id="UP001519460">
    <property type="component" value="Unassembled WGS sequence"/>
</dbReference>
<name>A0ABD0JNG9_9CAEN</name>
<evidence type="ECO:0000313" key="2">
    <source>
        <dbReference type="EMBL" id="KAK7476618.1"/>
    </source>
</evidence>
<feature type="chain" id="PRO_5044774776" description="Prokineticin domain-containing protein" evidence="1">
    <location>
        <begin position="23"/>
        <end position="96"/>
    </location>
</feature>
<evidence type="ECO:0008006" key="4">
    <source>
        <dbReference type="Google" id="ProtNLM"/>
    </source>
</evidence>
<gene>
    <name evidence="2" type="ORF">BaRGS_00032164</name>
</gene>
<feature type="non-terminal residue" evidence="2">
    <location>
        <position position="1"/>
    </location>
</feature>
<accession>A0ABD0JNG9</accession>
<keyword evidence="3" id="KW-1185">Reference proteome</keyword>
<proteinExistence type="predicted"/>
<comment type="caution">
    <text evidence="2">The sequence shown here is derived from an EMBL/GenBank/DDBJ whole genome shotgun (WGS) entry which is preliminary data.</text>
</comment>
<evidence type="ECO:0000256" key="1">
    <source>
        <dbReference type="SAM" id="SignalP"/>
    </source>
</evidence>
<evidence type="ECO:0000313" key="3">
    <source>
        <dbReference type="Proteomes" id="UP001519460"/>
    </source>
</evidence>
<organism evidence="2 3">
    <name type="scientific">Batillaria attramentaria</name>
    <dbReference type="NCBI Taxonomy" id="370345"/>
    <lineage>
        <taxon>Eukaryota</taxon>
        <taxon>Metazoa</taxon>
        <taxon>Spiralia</taxon>
        <taxon>Lophotrochozoa</taxon>
        <taxon>Mollusca</taxon>
        <taxon>Gastropoda</taxon>
        <taxon>Caenogastropoda</taxon>
        <taxon>Sorbeoconcha</taxon>
        <taxon>Cerithioidea</taxon>
        <taxon>Batillariidae</taxon>
        <taxon>Batillaria</taxon>
    </lineage>
</organism>
<protein>
    <recommendedName>
        <fullName evidence="4">Prokineticin domain-containing protein</fullName>
    </recommendedName>
</protein>
<dbReference type="EMBL" id="JACVVK020000371">
    <property type="protein sequence ID" value="KAK7476618.1"/>
    <property type="molecule type" value="Genomic_DNA"/>
</dbReference>
<dbReference type="AlphaFoldDB" id="A0ABD0JNG9"/>
<dbReference type="Gene3D" id="2.10.80.10">
    <property type="entry name" value="Lipase, subunit A"/>
    <property type="match status" value="1"/>
</dbReference>
<reference evidence="2 3" key="1">
    <citation type="journal article" date="2023" name="Sci. Data">
        <title>Genome assembly of the Korean intertidal mud-creeper Batillaria attramentaria.</title>
        <authorList>
            <person name="Patra A.K."/>
            <person name="Ho P.T."/>
            <person name="Jun S."/>
            <person name="Lee S.J."/>
            <person name="Kim Y."/>
            <person name="Won Y.J."/>
        </authorList>
    </citation>
    <scope>NUCLEOTIDE SEQUENCE [LARGE SCALE GENOMIC DNA]</scope>
    <source>
        <strain evidence="2">Wonlab-2016</strain>
    </source>
</reference>